<organism evidence="2 3">
    <name type="scientific">Oryza meyeriana var. granulata</name>
    <dbReference type="NCBI Taxonomy" id="110450"/>
    <lineage>
        <taxon>Eukaryota</taxon>
        <taxon>Viridiplantae</taxon>
        <taxon>Streptophyta</taxon>
        <taxon>Embryophyta</taxon>
        <taxon>Tracheophyta</taxon>
        <taxon>Spermatophyta</taxon>
        <taxon>Magnoliopsida</taxon>
        <taxon>Liliopsida</taxon>
        <taxon>Poales</taxon>
        <taxon>Poaceae</taxon>
        <taxon>BOP clade</taxon>
        <taxon>Oryzoideae</taxon>
        <taxon>Oryzeae</taxon>
        <taxon>Oryzinae</taxon>
        <taxon>Oryza</taxon>
        <taxon>Oryza meyeriana</taxon>
    </lineage>
</organism>
<comment type="caution">
    <text evidence="2">The sequence shown here is derived from an EMBL/GenBank/DDBJ whole genome shotgun (WGS) entry which is preliminary data.</text>
</comment>
<name>A0A6G1D938_9ORYZ</name>
<feature type="region of interest" description="Disordered" evidence="1">
    <location>
        <begin position="1"/>
        <end position="20"/>
    </location>
</feature>
<evidence type="ECO:0000256" key="1">
    <source>
        <dbReference type="SAM" id="MobiDB-lite"/>
    </source>
</evidence>
<feature type="compositionally biased region" description="Basic and acidic residues" evidence="1">
    <location>
        <begin position="75"/>
        <end position="85"/>
    </location>
</feature>
<proteinExistence type="predicted"/>
<evidence type="ECO:0000313" key="2">
    <source>
        <dbReference type="EMBL" id="KAF0908951.1"/>
    </source>
</evidence>
<gene>
    <name evidence="2" type="ORF">E2562_030247</name>
</gene>
<dbReference type="Proteomes" id="UP000479710">
    <property type="component" value="Unassembled WGS sequence"/>
</dbReference>
<dbReference type="AlphaFoldDB" id="A0A6G1D938"/>
<dbReference type="EMBL" id="SPHZ02000007">
    <property type="protein sequence ID" value="KAF0908951.1"/>
    <property type="molecule type" value="Genomic_DNA"/>
</dbReference>
<keyword evidence="3" id="KW-1185">Reference proteome</keyword>
<evidence type="ECO:0000313" key="3">
    <source>
        <dbReference type="Proteomes" id="UP000479710"/>
    </source>
</evidence>
<feature type="region of interest" description="Disordered" evidence="1">
    <location>
        <begin position="45"/>
        <end position="85"/>
    </location>
</feature>
<sequence length="85" mass="9241">MQPHHCWSLSSPDVREAEPATSRAAAAVLIKQISVIVGCRIRPRRPRRRLPRGPSAALLSGGGNEGNRSLASVLPHRENRISSIN</sequence>
<accession>A0A6G1D938</accession>
<reference evidence="2 3" key="1">
    <citation type="submission" date="2019-11" db="EMBL/GenBank/DDBJ databases">
        <title>Whole genome sequence of Oryza granulata.</title>
        <authorList>
            <person name="Li W."/>
        </authorList>
    </citation>
    <scope>NUCLEOTIDE SEQUENCE [LARGE SCALE GENOMIC DNA]</scope>
    <source>
        <strain evidence="3">cv. Menghai</strain>
        <tissue evidence="2">Leaf</tissue>
    </source>
</reference>
<protein>
    <submittedName>
        <fullName evidence="2">Uncharacterized protein</fullName>
    </submittedName>
</protein>